<gene>
    <name evidence="1" type="ORF">KDA82_35325</name>
</gene>
<dbReference type="AlphaFoldDB" id="A0A8T4J0C3"/>
<sequence length="218" mass="24296">MQLLECSPELLPNEQLSRLGNAVGRATDPANMNGVSPYHQTFWYELGKEPCNLVEEAVQEYFLPEIDATVRERAVGVEWWLGRLTAPYAENFEFGVHRDFGENPQTGALESPMLSSVFFLTTAPDGLLTVFPGQPDLQSKEKAHVFPSANTYARFPGNLWHAVLSRKEVLGEPGPASGAPRVTILVNWWPYRPSSEATAPMRLVAADYDGTVYEELRI</sequence>
<evidence type="ECO:0008006" key="3">
    <source>
        <dbReference type="Google" id="ProtNLM"/>
    </source>
</evidence>
<accession>A0A8T4J0C3</accession>
<evidence type="ECO:0000313" key="2">
    <source>
        <dbReference type="Proteomes" id="UP000675554"/>
    </source>
</evidence>
<organism evidence="1 2">
    <name type="scientific">Streptomyces daliensis</name>
    <dbReference type="NCBI Taxonomy" id="299421"/>
    <lineage>
        <taxon>Bacteria</taxon>
        <taxon>Bacillati</taxon>
        <taxon>Actinomycetota</taxon>
        <taxon>Actinomycetes</taxon>
        <taxon>Kitasatosporales</taxon>
        <taxon>Streptomycetaceae</taxon>
        <taxon>Streptomyces</taxon>
    </lineage>
</organism>
<proteinExistence type="predicted"/>
<comment type="caution">
    <text evidence="1">The sequence shown here is derived from an EMBL/GenBank/DDBJ whole genome shotgun (WGS) entry which is preliminary data.</text>
</comment>
<name>A0A8T4J0C3_9ACTN</name>
<evidence type="ECO:0000313" key="1">
    <source>
        <dbReference type="EMBL" id="MBR7678161.1"/>
    </source>
</evidence>
<dbReference type="Proteomes" id="UP000675554">
    <property type="component" value="Unassembled WGS sequence"/>
</dbReference>
<keyword evidence="2" id="KW-1185">Reference proteome</keyword>
<reference evidence="1" key="1">
    <citation type="submission" date="2021-04" db="EMBL/GenBank/DDBJ databases">
        <title>Sequencing of actinobacteria type strains.</title>
        <authorList>
            <person name="Nguyen G.-S."/>
            <person name="Wentzel A."/>
        </authorList>
    </citation>
    <scope>NUCLEOTIDE SEQUENCE</scope>
    <source>
        <strain evidence="1">DSM 42095</strain>
    </source>
</reference>
<protein>
    <recommendedName>
        <fullName evidence="3">2OG-Fe(II) oxygenase</fullName>
    </recommendedName>
</protein>
<dbReference type="EMBL" id="JAGSMN010001241">
    <property type="protein sequence ID" value="MBR7678161.1"/>
    <property type="molecule type" value="Genomic_DNA"/>
</dbReference>